<dbReference type="GO" id="GO:0005960">
    <property type="term" value="C:glycine cleavage complex"/>
    <property type="evidence" value="ECO:0007669"/>
    <property type="project" value="TreeGrafter"/>
</dbReference>
<dbReference type="PANTHER" id="PTHR11773">
    <property type="entry name" value="GLYCINE DEHYDROGENASE, DECARBOXYLATING"/>
    <property type="match status" value="1"/>
</dbReference>
<dbReference type="Pfam" id="PF21478">
    <property type="entry name" value="GcvP2_C"/>
    <property type="match status" value="1"/>
</dbReference>
<proteinExistence type="inferred from homology"/>
<comment type="subunit">
    <text evidence="6">The glycine cleavage system is composed of four proteins: P, T, L and H. In this organism, the P 'protein' is a heterodimer of two subunits.</text>
</comment>
<dbReference type="InterPro" id="IPR015424">
    <property type="entry name" value="PyrdxlP-dep_Trfase"/>
</dbReference>
<organism evidence="10 11">
    <name type="scientific">Tectimicrobiota bacterium</name>
    <dbReference type="NCBI Taxonomy" id="2528274"/>
    <lineage>
        <taxon>Bacteria</taxon>
        <taxon>Pseudomonadati</taxon>
        <taxon>Nitrospinota/Tectimicrobiota group</taxon>
        <taxon>Candidatus Tectimicrobiota</taxon>
    </lineage>
</organism>
<feature type="region of interest" description="Disordered" evidence="7">
    <location>
        <begin position="1"/>
        <end position="37"/>
    </location>
</feature>
<dbReference type="EMBL" id="JACPSX010000113">
    <property type="protein sequence ID" value="MBI3014695.1"/>
    <property type="molecule type" value="Genomic_DNA"/>
</dbReference>
<dbReference type="GO" id="GO:0005829">
    <property type="term" value="C:cytosol"/>
    <property type="evidence" value="ECO:0007669"/>
    <property type="project" value="TreeGrafter"/>
</dbReference>
<protein>
    <recommendedName>
        <fullName evidence="6">Probable glycine dehydrogenase (decarboxylating) subunit 2</fullName>
        <ecNumber evidence="6">1.4.4.2</ecNumber>
    </recommendedName>
    <alternativeName>
        <fullName evidence="6">Glycine cleavage system P-protein subunit 2</fullName>
    </alternativeName>
    <alternativeName>
        <fullName evidence="6">Glycine decarboxylase subunit 2</fullName>
    </alternativeName>
    <alternativeName>
        <fullName evidence="6">Glycine dehydrogenase (aminomethyl-transferring) subunit 2</fullName>
    </alternativeName>
</protein>
<dbReference type="Pfam" id="PF02347">
    <property type="entry name" value="GDC-P"/>
    <property type="match status" value="1"/>
</dbReference>
<comment type="function">
    <text evidence="2 6">The glycine cleavage system catalyzes the degradation of glycine. The P protein binds the alpha-amino group of glycine through its pyridoxal phosphate cofactor; CO(2) is released and the remaining methylamine moiety is then transferred to the lipoamide cofactor of the H protein.</text>
</comment>
<dbReference type="FunFam" id="3.90.1150.10:FF:000014">
    <property type="entry name" value="Probable glycine dehydrogenase (decarboxylating) subunit 2"/>
    <property type="match status" value="1"/>
</dbReference>
<feature type="modified residue" description="N6-(pyridoxal phosphate)lysine" evidence="6">
    <location>
        <position position="303"/>
    </location>
</feature>
<evidence type="ECO:0000259" key="9">
    <source>
        <dbReference type="Pfam" id="PF21478"/>
    </source>
</evidence>
<evidence type="ECO:0000256" key="5">
    <source>
        <dbReference type="ARBA" id="ARBA00049026"/>
    </source>
</evidence>
<dbReference type="NCBIfam" id="NF003346">
    <property type="entry name" value="PRK04366.1"/>
    <property type="match status" value="1"/>
</dbReference>
<keyword evidence="4 6" id="KW-0560">Oxidoreductase</keyword>
<dbReference type="InterPro" id="IPR020581">
    <property type="entry name" value="GDC_P"/>
</dbReference>
<dbReference type="InterPro" id="IPR015422">
    <property type="entry name" value="PyrdxlP-dep_Trfase_small"/>
</dbReference>
<feature type="compositionally biased region" description="Pro residues" evidence="7">
    <location>
        <begin position="1"/>
        <end position="10"/>
    </location>
</feature>
<dbReference type="Gene3D" id="6.20.440.10">
    <property type="match status" value="1"/>
</dbReference>
<evidence type="ECO:0000256" key="1">
    <source>
        <dbReference type="ARBA" id="ARBA00001933"/>
    </source>
</evidence>
<evidence type="ECO:0000256" key="2">
    <source>
        <dbReference type="ARBA" id="ARBA00003788"/>
    </source>
</evidence>
<dbReference type="CDD" id="cd00613">
    <property type="entry name" value="GDC-P"/>
    <property type="match status" value="1"/>
</dbReference>
<feature type="region of interest" description="Disordered" evidence="7">
    <location>
        <begin position="481"/>
        <end position="523"/>
    </location>
</feature>
<comment type="catalytic activity">
    <reaction evidence="5 6">
        <text>N(6)-[(R)-lipoyl]-L-lysyl-[glycine-cleavage complex H protein] + glycine + H(+) = N(6)-[(R)-S(8)-aminomethyldihydrolipoyl]-L-lysyl-[glycine-cleavage complex H protein] + CO2</text>
        <dbReference type="Rhea" id="RHEA:24304"/>
        <dbReference type="Rhea" id="RHEA-COMP:10494"/>
        <dbReference type="Rhea" id="RHEA-COMP:10495"/>
        <dbReference type="ChEBI" id="CHEBI:15378"/>
        <dbReference type="ChEBI" id="CHEBI:16526"/>
        <dbReference type="ChEBI" id="CHEBI:57305"/>
        <dbReference type="ChEBI" id="CHEBI:83099"/>
        <dbReference type="ChEBI" id="CHEBI:83143"/>
        <dbReference type="EC" id="1.4.4.2"/>
    </reaction>
</comment>
<comment type="caution">
    <text evidence="10">The sequence shown here is derived from an EMBL/GenBank/DDBJ whole genome shotgun (WGS) entry which is preliminary data.</text>
</comment>
<gene>
    <name evidence="6 10" type="primary">gcvPB</name>
    <name evidence="10" type="ORF">HYY65_06490</name>
</gene>
<dbReference type="Gene3D" id="3.40.640.10">
    <property type="entry name" value="Type I PLP-dependent aspartate aminotransferase-like (Major domain)"/>
    <property type="match status" value="1"/>
</dbReference>
<name>A0A932M0N0_UNCTE</name>
<evidence type="ECO:0000256" key="6">
    <source>
        <dbReference type="HAMAP-Rule" id="MF_00713"/>
    </source>
</evidence>
<comment type="similarity">
    <text evidence="6">Belongs to the GcvP family. C-terminal subunit subfamily.</text>
</comment>
<dbReference type="InterPro" id="IPR015421">
    <property type="entry name" value="PyrdxlP-dep_Trfase_major"/>
</dbReference>
<dbReference type="AlphaFoldDB" id="A0A932M0N0"/>
<evidence type="ECO:0000313" key="10">
    <source>
        <dbReference type="EMBL" id="MBI3014695.1"/>
    </source>
</evidence>
<evidence type="ECO:0000313" key="11">
    <source>
        <dbReference type="Proteomes" id="UP000741360"/>
    </source>
</evidence>
<comment type="cofactor">
    <cofactor evidence="1 6">
        <name>pyridoxal 5'-phosphate</name>
        <dbReference type="ChEBI" id="CHEBI:597326"/>
    </cofactor>
</comment>
<evidence type="ECO:0000256" key="7">
    <source>
        <dbReference type="SAM" id="MobiDB-lite"/>
    </source>
</evidence>
<evidence type="ECO:0000259" key="8">
    <source>
        <dbReference type="Pfam" id="PF02347"/>
    </source>
</evidence>
<dbReference type="InterPro" id="IPR023012">
    <property type="entry name" value="GcvPB"/>
</dbReference>
<dbReference type="GO" id="GO:0019464">
    <property type="term" value="P:glycine decarboxylation via glycine cleavage system"/>
    <property type="evidence" value="ECO:0007669"/>
    <property type="project" value="UniProtKB-UniRule"/>
</dbReference>
<dbReference type="GO" id="GO:0030170">
    <property type="term" value="F:pyridoxal phosphate binding"/>
    <property type="evidence" value="ECO:0007669"/>
    <property type="project" value="TreeGrafter"/>
</dbReference>
<dbReference type="InterPro" id="IPR049315">
    <property type="entry name" value="GDC-P_N"/>
</dbReference>
<keyword evidence="3 6" id="KW-0663">Pyridoxal phosphate</keyword>
<accession>A0A932M0N0</accession>
<dbReference type="InterPro" id="IPR049316">
    <property type="entry name" value="GDC-P_C"/>
</dbReference>
<dbReference type="FunFam" id="3.40.640.10:FF:000224">
    <property type="entry name" value="Probable glycine dehydrogenase (decarboxylating) subunit 2"/>
    <property type="match status" value="1"/>
</dbReference>
<dbReference type="Proteomes" id="UP000741360">
    <property type="component" value="Unassembled WGS sequence"/>
</dbReference>
<feature type="domain" description="Glycine cleavage system P-protein N-terminal" evidence="8">
    <location>
        <begin position="82"/>
        <end position="329"/>
    </location>
</feature>
<dbReference type="HAMAP" id="MF_00713">
    <property type="entry name" value="GcvPB"/>
    <property type="match status" value="1"/>
</dbReference>
<evidence type="ECO:0000256" key="4">
    <source>
        <dbReference type="ARBA" id="ARBA00023002"/>
    </source>
</evidence>
<dbReference type="SUPFAM" id="SSF53383">
    <property type="entry name" value="PLP-dependent transferases"/>
    <property type="match status" value="1"/>
</dbReference>
<evidence type="ECO:0000256" key="3">
    <source>
        <dbReference type="ARBA" id="ARBA00022898"/>
    </source>
</evidence>
<reference evidence="10" key="1">
    <citation type="submission" date="2020-07" db="EMBL/GenBank/DDBJ databases">
        <title>Huge and variable diversity of episymbiotic CPR bacteria and DPANN archaea in groundwater ecosystems.</title>
        <authorList>
            <person name="He C.Y."/>
            <person name="Keren R."/>
            <person name="Whittaker M."/>
            <person name="Farag I.F."/>
            <person name="Doudna J."/>
            <person name="Cate J.H.D."/>
            <person name="Banfield J.F."/>
        </authorList>
    </citation>
    <scope>NUCLEOTIDE SEQUENCE</scope>
    <source>
        <strain evidence="10">NC_groundwater_717_Ag_S-0.2um_59_8</strain>
    </source>
</reference>
<dbReference type="EC" id="1.4.4.2" evidence="6"/>
<dbReference type="Gene3D" id="3.90.1150.10">
    <property type="entry name" value="Aspartate Aminotransferase, domain 1"/>
    <property type="match status" value="1"/>
</dbReference>
<sequence>MNPEPTPRTCPAPGSRSPARRVPGRRGESSPGLQFDEPLIFERSRPGRRAASLPSCDVPEVSPGSVIPSHLLRDEIPGFPEVSEPEVVRHFTRLSQWNFGIDVGFYPLGSCTMKYNPRVNEEAARLPGFAQAHPYLPDELCQGALQLLYEIEQYLCEISGMARVILQPAAGAHGELTGMMLIRACLEDRGERRRKVLIPDSAHGTNPASSALCGFDVVQIASNRQGCLDPEAVARAMTPEVAALMLTNPNTLGIFEENILEIAEIIHRQGGLLYCDGANMNALVGISRPADMGFDVIQFNLHKTFSTPHGGGGPGAGPVGIGQALTPYMPVPTIEREGGFFRRNYDVPKTIGKLHAFYGNFGVLVRAYAYIRTLGPEGLKRATEVAVLNANYLMQELKGTYDLPYDRLCKHECVFSDKNQARHDVHALEIAKRLIDYGFHPPTMYFPLIVKGALMIEPTETESKETLDRFIEAMKAIAREAEESPELVRQAPHTTRVSKPDETQAARHPVLRWKPGTRNPGAP</sequence>
<dbReference type="GO" id="GO:0004375">
    <property type="term" value="F:glycine dehydrogenase (decarboxylating) activity"/>
    <property type="evidence" value="ECO:0007669"/>
    <property type="project" value="UniProtKB-EC"/>
</dbReference>
<dbReference type="GO" id="GO:0016594">
    <property type="term" value="F:glycine binding"/>
    <property type="evidence" value="ECO:0007669"/>
    <property type="project" value="TreeGrafter"/>
</dbReference>
<dbReference type="PANTHER" id="PTHR11773:SF1">
    <property type="entry name" value="GLYCINE DEHYDROGENASE (DECARBOXYLATING), MITOCHONDRIAL"/>
    <property type="match status" value="1"/>
</dbReference>
<feature type="domain" description="Glycine dehydrogenase C-terminal" evidence="9">
    <location>
        <begin position="382"/>
        <end position="483"/>
    </location>
</feature>